<comment type="caution">
    <text evidence="1">The sequence shown here is derived from an EMBL/GenBank/DDBJ whole genome shotgun (WGS) entry which is preliminary data.</text>
</comment>
<dbReference type="AlphaFoldDB" id="A0A7Y9XJ23"/>
<organism evidence="1 2">
    <name type="scientific">Nocardiopsis sinuspersici</name>
    <dbReference type="NCBI Taxonomy" id="501010"/>
    <lineage>
        <taxon>Bacteria</taxon>
        <taxon>Bacillati</taxon>
        <taxon>Actinomycetota</taxon>
        <taxon>Actinomycetes</taxon>
        <taxon>Streptosporangiales</taxon>
        <taxon>Nocardiopsidaceae</taxon>
        <taxon>Nocardiopsis</taxon>
    </lineage>
</organism>
<dbReference type="EMBL" id="JACCHL010000001">
    <property type="protein sequence ID" value="NYH55408.1"/>
    <property type="molecule type" value="Genomic_DNA"/>
</dbReference>
<proteinExistence type="predicted"/>
<gene>
    <name evidence="1" type="ORF">HNR06_004997</name>
</gene>
<evidence type="ECO:0000313" key="1">
    <source>
        <dbReference type="EMBL" id="NYH55408.1"/>
    </source>
</evidence>
<name>A0A7Y9XJ23_9ACTN</name>
<reference evidence="1 2" key="1">
    <citation type="submission" date="2020-07" db="EMBL/GenBank/DDBJ databases">
        <title>Sequencing the genomes of 1000 actinobacteria strains.</title>
        <authorList>
            <person name="Klenk H.-P."/>
        </authorList>
    </citation>
    <scope>NUCLEOTIDE SEQUENCE [LARGE SCALE GENOMIC DNA]</scope>
    <source>
        <strain evidence="1 2">DSM 45278</strain>
    </source>
</reference>
<protein>
    <submittedName>
        <fullName evidence="1">Uncharacterized protein</fullName>
    </submittedName>
</protein>
<dbReference type="Proteomes" id="UP000584931">
    <property type="component" value="Unassembled WGS sequence"/>
</dbReference>
<sequence>MGEGGSRGQGAVGGGAPRLGPALTERILASLMAGRPAADGSIERAGPAHPPARRAIIDGIRQRLAA</sequence>
<evidence type="ECO:0000313" key="2">
    <source>
        <dbReference type="Proteomes" id="UP000584931"/>
    </source>
</evidence>
<accession>A0A7Y9XJ23</accession>
<dbReference type="RefSeq" id="WP_179811486.1">
    <property type="nucleotide sequence ID" value="NZ_JACCHL010000001.1"/>
</dbReference>